<evidence type="ECO:0000313" key="2">
    <source>
        <dbReference type="EMBL" id="MBT0771638.1"/>
    </source>
</evidence>
<dbReference type="EMBL" id="JAHBAY010000009">
    <property type="protein sequence ID" value="MBT0771638.1"/>
    <property type="molecule type" value="Genomic_DNA"/>
</dbReference>
<dbReference type="PROSITE" id="PS51257">
    <property type="entry name" value="PROKAR_LIPOPROTEIN"/>
    <property type="match status" value="1"/>
</dbReference>
<feature type="chain" id="PRO_5045171113" description="Lipoprotein" evidence="1">
    <location>
        <begin position="21"/>
        <end position="159"/>
    </location>
</feature>
<dbReference type="RefSeq" id="WP_214158003.1">
    <property type="nucleotide sequence ID" value="NZ_JAHBAY010000009.1"/>
</dbReference>
<comment type="caution">
    <text evidence="2">The sequence shown here is derived from an EMBL/GenBank/DDBJ whole genome shotgun (WGS) entry which is preliminary data.</text>
</comment>
<name>A0ABS5TLB4_9ACTN</name>
<evidence type="ECO:0000256" key="1">
    <source>
        <dbReference type="SAM" id="SignalP"/>
    </source>
</evidence>
<keyword evidence="3" id="KW-1185">Reference proteome</keyword>
<feature type="signal peptide" evidence="1">
    <location>
        <begin position="1"/>
        <end position="20"/>
    </location>
</feature>
<gene>
    <name evidence="2" type="ORF">KIH74_22050</name>
</gene>
<keyword evidence="1" id="KW-0732">Signal</keyword>
<sequence>MRARVISALAIPLAAVAVLAGCGSVPQNGTQTMAYVRTAYAEADGGVRVSLPVSLPSGYRLDRIWSVANVYDERGKASSIARSAEFAGPDGTVRVCTEVVEVPGDLCPQDDTAVTHDDDGLRRTVTVEPSTKKTRATAASVWGGDVTWSATPDDWTWLS</sequence>
<evidence type="ECO:0008006" key="4">
    <source>
        <dbReference type="Google" id="ProtNLM"/>
    </source>
</evidence>
<protein>
    <recommendedName>
        <fullName evidence="4">Lipoprotein</fullName>
    </recommendedName>
</protein>
<dbReference type="Proteomes" id="UP001197247">
    <property type="component" value="Unassembled WGS sequence"/>
</dbReference>
<organism evidence="2 3">
    <name type="scientific">Kineosporia corallincola</name>
    <dbReference type="NCBI Taxonomy" id="2835133"/>
    <lineage>
        <taxon>Bacteria</taxon>
        <taxon>Bacillati</taxon>
        <taxon>Actinomycetota</taxon>
        <taxon>Actinomycetes</taxon>
        <taxon>Kineosporiales</taxon>
        <taxon>Kineosporiaceae</taxon>
        <taxon>Kineosporia</taxon>
    </lineage>
</organism>
<reference evidence="2 3" key="1">
    <citation type="submission" date="2021-05" db="EMBL/GenBank/DDBJ databases">
        <title>Kineosporia and Streptomyces sp. nov. two new marine actinobacteria isolated from Coral.</title>
        <authorList>
            <person name="Buangrab K."/>
            <person name="Sutthacheep M."/>
            <person name="Yeemin T."/>
            <person name="Harunari E."/>
            <person name="Igarashi Y."/>
            <person name="Kanchanasin P."/>
            <person name="Tanasupawat S."/>
            <person name="Phongsopitanun W."/>
        </authorList>
    </citation>
    <scope>NUCLEOTIDE SEQUENCE [LARGE SCALE GENOMIC DNA]</scope>
    <source>
        <strain evidence="2 3">J2-2</strain>
    </source>
</reference>
<evidence type="ECO:0000313" key="3">
    <source>
        <dbReference type="Proteomes" id="UP001197247"/>
    </source>
</evidence>
<proteinExistence type="predicted"/>
<accession>A0ABS5TLB4</accession>